<sequence>MALVPPKDCAGYGADRAMGPGRPPTSKTQSATGGSIGTQPNVFGATDRNTWSHPVTSRDHNSRFFLRFLQVLRAAVRLAQVTDGRLQLPSLLHRFEQRCSMRNRSSRYVPLYLGLLVSDETAQSVFDTSNSLLHGCMGESVRFEQQGGQDFSGAAQISRSLFLSPKRPTTYAPPRQLKLTNIALAHHLLDESTNRRTSVTLKAPFTEPTVICSLVPTKVEQAVIDIVLAREQEVVFELAGNNPVYLTGYFVGPEISGKVECFEREVGTGPLVSAGCRVSVHLLMRVMDGVVIENTLSNGKPLDIDLSTPPITGILQVLRDGLLGMKQGGSRKIVVPPSLARFELDGNLLPVEGLSPGDTVVLGISIHILHFCFLTPERGPGRCGRRVTVLLFAG</sequence>
<dbReference type="AlphaFoldDB" id="A0A9P6H7R6"/>
<dbReference type="InterPro" id="IPR046357">
    <property type="entry name" value="PPIase_dom_sf"/>
</dbReference>
<keyword evidence="3 5" id="KW-0697">Rotamase</keyword>
<evidence type="ECO:0000313" key="9">
    <source>
        <dbReference type="Proteomes" id="UP000736335"/>
    </source>
</evidence>
<dbReference type="PANTHER" id="PTHR43811:SF19">
    <property type="entry name" value="39 KDA FK506-BINDING NUCLEAR PROTEIN"/>
    <property type="match status" value="1"/>
</dbReference>
<evidence type="ECO:0000256" key="6">
    <source>
        <dbReference type="SAM" id="MobiDB-lite"/>
    </source>
</evidence>
<dbReference type="Proteomes" id="UP000736335">
    <property type="component" value="Unassembled WGS sequence"/>
</dbReference>
<gene>
    <name evidence="8" type="ORF">BJ322DRAFT_1023608</name>
</gene>
<dbReference type="Gene3D" id="2.60.120.340">
    <property type="entry name" value="Nucleoplasmin core domain"/>
    <property type="match status" value="1"/>
</dbReference>
<evidence type="ECO:0000256" key="1">
    <source>
        <dbReference type="ARBA" id="ARBA00000971"/>
    </source>
</evidence>
<dbReference type="Gene3D" id="3.10.50.40">
    <property type="match status" value="1"/>
</dbReference>
<name>A0A9P6H7R6_9AGAM</name>
<organism evidence="8 9">
    <name type="scientific">Thelephora terrestris</name>
    <dbReference type="NCBI Taxonomy" id="56493"/>
    <lineage>
        <taxon>Eukaryota</taxon>
        <taxon>Fungi</taxon>
        <taxon>Dikarya</taxon>
        <taxon>Basidiomycota</taxon>
        <taxon>Agaricomycotina</taxon>
        <taxon>Agaricomycetes</taxon>
        <taxon>Thelephorales</taxon>
        <taxon>Thelephoraceae</taxon>
        <taxon>Thelephora</taxon>
    </lineage>
</organism>
<dbReference type="SUPFAM" id="SSF54534">
    <property type="entry name" value="FKBP-like"/>
    <property type="match status" value="1"/>
</dbReference>
<reference evidence="8" key="2">
    <citation type="submission" date="2020-11" db="EMBL/GenBank/DDBJ databases">
        <authorList>
            <consortium name="DOE Joint Genome Institute"/>
            <person name="Kuo A."/>
            <person name="Miyauchi S."/>
            <person name="Kiss E."/>
            <person name="Drula E."/>
            <person name="Kohler A."/>
            <person name="Sanchez-Garcia M."/>
            <person name="Andreopoulos B."/>
            <person name="Barry K.W."/>
            <person name="Bonito G."/>
            <person name="Buee M."/>
            <person name="Carver A."/>
            <person name="Chen C."/>
            <person name="Cichocki N."/>
            <person name="Clum A."/>
            <person name="Culley D."/>
            <person name="Crous P.W."/>
            <person name="Fauchery L."/>
            <person name="Girlanda M."/>
            <person name="Hayes R."/>
            <person name="Keri Z."/>
            <person name="Labutti K."/>
            <person name="Lipzen A."/>
            <person name="Lombard V."/>
            <person name="Magnuson J."/>
            <person name="Maillard F."/>
            <person name="Morin E."/>
            <person name="Murat C."/>
            <person name="Nolan M."/>
            <person name="Ohm R."/>
            <person name="Pangilinan J."/>
            <person name="Pereira M."/>
            <person name="Perotto S."/>
            <person name="Peter M."/>
            <person name="Riley R."/>
            <person name="Sitrit Y."/>
            <person name="Stielow B."/>
            <person name="Szollosi G."/>
            <person name="Zifcakova L."/>
            <person name="Stursova M."/>
            <person name="Spatafora J.W."/>
            <person name="Tedersoo L."/>
            <person name="Vaario L.-M."/>
            <person name="Yamada A."/>
            <person name="Yan M."/>
            <person name="Wang P."/>
            <person name="Xu J."/>
            <person name="Bruns T."/>
            <person name="Baldrian P."/>
            <person name="Vilgalys R."/>
            <person name="Henrissat B."/>
            <person name="Grigoriev I.V."/>
            <person name="Hibbett D."/>
            <person name="Nagy L.G."/>
            <person name="Martin F.M."/>
        </authorList>
    </citation>
    <scope>NUCLEOTIDE SEQUENCE</scope>
    <source>
        <strain evidence="8">UH-Tt-Lm1</strain>
    </source>
</reference>
<evidence type="ECO:0000313" key="8">
    <source>
        <dbReference type="EMBL" id="KAF9780926.1"/>
    </source>
</evidence>
<feature type="region of interest" description="Disordered" evidence="6">
    <location>
        <begin position="11"/>
        <end position="54"/>
    </location>
</feature>
<dbReference type="PANTHER" id="PTHR43811">
    <property type="entry name" value="FKBP-TYPE PEPTIDYL-PROLYL CIS-TRANS ISOMERASE FKPA"/>
    <property type="match status" value="1"/>
</dbReference>
<evidence type="ECO:0000256" key="3">
    <source>
        <dbReference type="ARBA" id="ARBA00023110"/>
    </source>
</evidence>
<feature type="compositionally biased region" description="Polar residues" evidence="6">
    <location>
        <begin position="25"/>
        <end position="54"/>
    </location>
</feature>
<dbReference type="EC" id="5.2.1.8" evidence="2 5"/>
<dbReference type="Pfam" id="PF00254">
    <property type="entry name" value="FKBP_C"/>
    <property type="match status" value="1"/>
</dbReference>
<dbReference type="Pfam" id="PF17800">
    <property type="entry name" value="NPL"/>
    <property type="match status" value="1"/>
</dbReference>
<dbReference type="InterPro" id="IPR041232">
    <property type="entry name" value="NPL"/>
</dbReference>
<keyword evidence="4 5" id="KW-0413">Isomerase</keyword>
<dbReference type="InterPro" id="IPR001179">
    <property type="entry name" value="PPIase_FKBP_dom"/>
</dbReference>
<dbReference type="OrthoDB" id="77911at2759"/>
<dbReference type="EMBL" id="WIUZ02000015">
    <property type="protein sequence ID" value="KAF9780926.1"/>
    <property type="molecule type" value="Genomic_DNA"/>
</dbReference>
<evidence type="ECO:0000259" key="7">
    <source>
        <dbReference type="PROSITE" id="PS50059"/>
    </source>
</evidence>
<dbReference type="PROSITE" id="PS50059">
    <property type="entry name" value="FKBP_PPIASE"/>
    <property type="match status" value="1"/>
</dbReference>
<proteinExistence type="predicted"/>
<evidence type="ECO:0000256" key="4">
    <source>
        <dbReference type="ARBA" id="ARBA00023235"/>
    </source>
</evidence>
<dbReference type="GO" id="GO:0003755">
    <property type="term" value="F:peptidyl-prolyl cis-trans isomerase activity"/>
    <property type="evidence" value="ECO:0007669"/>
    <property type="project" value="UniProtKB-KW"/>
</dbReference>
<feature type="domain" description="PPIase FKBP-type" evidence="7">
    <location>
        <begin position="275"/>
        <end position="370"/>
    </location>
</feature>
<keyword evidence="9" id="KW-1185">Reference proteome</keyword>
<reference evidence="8" key="1">
    <citation type="journal article" date="2020" name="Nat. Commun.">
        <title>Large-scale genome sequencing of mycorrhizal fungi provides insights into the early evolution of symbiotic traits.</title>
        <authorList>
            <person name="Miyauchi S."/>
            <person name="Kiss E."/>
            <person name="Kuo A."/>
            <person name="Drula E."/>
            <person name="Kohler A."/>
            <person name="Sanchez-Garcia M."/>
            <person name="Morin E."/>
            <person name="Andreopoulos B."/>
            <person name="Barry K.W."/>
            <person name="Bonito G."/>
            <person name="Buee M."/>
            <person name="Carver A."/>
            <person name="Chen C."/>
            <person name="Cichocki N."/>
            <person name="Clum A."/>
            <person name="Culley D."/>
            <person name="Crous P.W."/>
            <person name="Fauchery L."/>
            <person name="Girlanda M."/>
            <person name="Hayes R.D."/>
            <person name="Keri Z."/>
            <person name="LaButti K."/>
            <person name="Lipzen A."/>
            <person name="Lombard V."/>
            <person name="Magnuson J."/>
            <person name="Maillard F."/>
            <person name="Murat C."/>
            <person name="Nolan M."/>
            <person name="Ohm R.A."/>
            <person name="Pangilinan J."/>
            <person name="Pereira M.F."/>
            <person name="Perotto S."/>
            <person name="Peter M."/>
            <person name="Pfister S."/>
            <person name="Riley R."/>
            <person name="Sitrit Y."/>
            <person name="Stielow J.B."/>
            <person name="Szollosi G."/>
            <person name="Zifcakova L."/>
            <person name="Stursova M."/>
            <person name="Spatafora J.W."/>
            <person name="Tedersoo L."/>
            <person name="Vaario L.M."/>
            <person name="Yamada A."/>
            <person name="Yan M."/>
            <person name="Wang P."/>
            <person name="Xu J."/>
            <person name="Bruns T."/>
            <person name="Baldrian P."/>
            <person name="Vilgalys R."/>
            <person name="Dunand C."/>
            <person name="Henrissat B."/>
            <person name="Grigoriev I.V."/>
            <person name="Hibbett D."/>
            <person name="Nagy L.G."/>
            <person name="Martin F.M."/>
        </authorList>
    </citation>
    <scope>NUCLEOTIDE SEQUENCE</scope>
    <source>
        <strain evidence="8">UH-Tt-Lm1</strain>
    </source>
</reference>
<comment type="caution">
    <text evidence="8">The sequence shown here is derived from an EMBL/GenBank/DDBJ whole genome shotgun (WGS) entry which is preliminary data.</text>
</comment>
<comment type="catalytic activity">
    <reaction evidence="1 5">
        <text>[protein]-peptidylproline (omega=180) = [protein]-peptidylproline (omega=0)</text>
        <dbReference type="Rhea" id="RHEA:16237"/>
        <dbReference type="Rhea" id="RHEA-COMP:10747"/>
        <dbReference type="Rhea" id="RHEA-COMP:10748"/>
        <dbReference type="ChEBI" id="CHEBI:83833"/>
        <dbReference type="ChEBI" id="CHEBI:83834"/>
        <dbReference type="EC" id="5.2.1.8"/>
    </reaction>
</comment>
<evidence type="ECO:0000256" key="2">
    <source>
        <dbReference type="ARBA" id="ARBA00013194"/>
    </source>
</evidence>
<accession>A0A9P6H7R6</accession>
<evidence type="ECO:0000256" key="5">
    <source>
        <dbReference type="PROSITE-ProRule" id="PRU00277"/>
    </source>
</evidence>
<protein>
    <recommendedName>
        <fullName evidence="2 5">peptidylprolyl isomerase</fullName>
        <ecNumber evidence="2 5">5.2.1.8</ecNumber>
    </recommendedName>
</protein>